<comment type="caution">
    <text evidence="1">The sequence shown here is derived from an EMBL/GenBank/DDBJ whole genome shotgun (WGS) entry which is preliminary data.</text>
</comment>
<evidence type="ECO:0000313" key="2">
    <source>
        <dbReference type="Proteomes" id="UP000180098"/>
    </source>
</evidence>
<proteinExistence type="predicted"/>
<accession>A0A1S2LNA6</accession>
<protein>
    <submittedName>
        <fullName evidence="1">Uncharacterized protein</fullName>
    </submittedName>
</protein>
<reference evidence="1 2" key="1">
    <citation type="submission" date="2016-10" db="EMBL/GenBank/DDBJ databases">
        <title>Draft genome sequences of four alkaliphilic bacteria belonging to the Anaerobacillus genus.</title>
        <authorList>
            <person name="Bassil N.M."/>
            <person name="Lloyd J.R."/>
        </authorList>
    </citation>
    <scope>NUCLEOTIDE SEQUENCE [LARGE SCALE GENOMIC DNA]</scope>
    <source>
        <strain evidence="1 2">DSM 15340</strain>
    </source>
</reference>
<dbReference type="Proteomes" id="UP000180098">
    <property type="component" value="Unassembled WGS sequence"/>
</dbReference>
<dbReference type="EMBL" id="MLQQ01000013">
    <property type="protein sequence ID" value="OIJ13836.1"/>
    <property type="molecule type" value="Genomic_DNA"/>
</dbReference>
<name>A0A1S2LNA6_9BACI</name>
<dbReference type="AlphaFoldDB" id="A0A1S2LNA6"/>
<evidence type="ECO:0000313" key="1">
    <source>
        <dbReference type="EMBL" id="OIJ13836.1"/>
    </source>
</evidence>
<sequence>MIYASADTEMKRKSIEKATINLAIGKGKIRYDTKVLSVKIIWRSKLFRLINKVTIVKLQDLIKNRNKASIPISE</sequence>
<organism evidence="1 2">
    <name type="scientific">Anaerobacillus arseniciselenatis</name>
    <dbReference type="NCBI Taxonomy" id="85682"/>
    <lineage>
        <taxon>Bacteria</taxon>
        <taxon>Bacillati</taxon>
        <taxon>Bacillota</taxon>
        <taxon>Bacilli</taxon>
        <taxon>Bacillales</taxon>
        <taxon>Bacillaceae</taxon>
        <taxon>Anaerobacillus</taxon>
    </lineage>
</organism>
<keyword evidence="2" id="KW-1185">Reference proteome</keyword>
<gene>
    <name evidence="1" type="ORF">BKP35_08655</name>
</gene>